<feature type="transmembrane region" description="Helical" evidence="9">
    <location>
        <begin position="52"/>
        <end position="77"/>
    </location>
</feature>
<keyword evidence="4" id="KW-1003">Cell membrane</keyword>
<feature type="transmembrane region" description="Helical" evidence="9">
    <location>
        <begin position="271"/>
        <end position="288"/>
    </location>
</feature>
<name>A0A3B1AZ40_9ZZZZ</name>
<dbReference type="PANTHER" id="PTHR33529:SF7">
    <property type="entry name" value="LIPOPOLYSACCHARIDE EXPORT SYSTEM PERMEASE PROTEIN LPTF"/>
    <property type="match status" value="1"/>
</dbReference>
<dbReference type="AlphaFoldDB" id="A0A3B1AZ40"/>
<dbReference type="PANTHER" id="PTHR33529">
    <property type="entry name" value="SLR0882 PROTEIN-RELATED"/>
    <property type="match status" value="1"/>
</dbReference>
<evidence type="ECO:0000256" key="3">
    <source>
        <dbReference type="ARBA" id="ARBA00022448"/>
    </source>
</evidence>
<accession>A0A3B1AZ40</accession>
<evidence type="ECO:0000256" key="2">
    <source>
        <dbReference type="ARBA" id="ARBA00014213"/>
    </source>
</evidence>
<organism evidence="10">
    <name type="scientific">hydrothermal vent metagenome</name>
    <dbReference type="NCBI Taxonomy" id="652676"/>
    <lineage>
        <taxon>unclassified sequences</taxon>
        <taxon>metagenomes</taxon>
        <taxon>ecological metagenomes</taxon>
    </lineage>
</organism>
<evidence type="ECO:0000256" key="5">
    <source>
        <dbReference type="ARBA" id="ARBA00022519"/>
    </source>
</evidence>
<dbReference type="InterPro" id="IPR030922">
    <property type="entry name" value="LptF"/>
</dbReference>
<feature type="transmembrane region" description="Helical" evidence="9">
    <location>
        <begin position="333"/>
        <end position="353"/>
    </location>
</feature>
<feature type="transmembrane region" description="Helical" evidence="9">
    <location>
        <begin position="98"/>
        <end position="119"/>
    </location>
</feature>
<dbReference type="GO" id="GO:0055085">
    <property type="term" value="P:transmembrane transport"/>
    <property type="evidence" value="ECO:0007669"/>
    <property type="project" value="InterPro"/>
</dbReference>
<evidence type="ECO:0000313" key="10">
    <source>
        <dbReference type="EMBL" id="VAX04508.1"/>
    </source>
</evidence>
<protein>
    <recommendedName>
        <fullName evidence="2">Lipopolysaccharide export system permease protein LptF</fullName>
    </recommendedName>
</protein>
<feature type="transmembrane region" description="Helical" evidence="9">
    <location>
        <begin position="300"/>
        <end position="321"/>
    </location>
</feature>
<evidence type="ECO:0000256" key="8">
    <source>
        <dbReference type="ARBA" id="ARBA00023136"/>
    </source>
</evidence>
<sequence length="372" mass="41528">MIIERYLVREVLQTFLAVLVVLLLIFMGRYFALYLADASAGEISGDIVAEMLFLRTITSLSVMLPFSLFVAVLLAFGRLYKDSEMTAMAACGIGPARVLTTVTLIALVCSVLVTGLSFWGTPWAHEKALQVREQAQSGTAFEAVAAGQFNKIGSDDQVFYVESLSDDKTQLRNVFIQVRRADGQMDIFSARSGYQQVDPVTGVRYLVLVDGYRYQGLPGSVNFKIHQYEKSAVRLEELEAAPLRRTHWAIPSSDLWGSARLADQAELQWRFAMPLATVLLAVLAVLLSRTSPRQGRFAKLFIAILVFVTYYNSLGVAMSWVQRGVVPPVVGLWWVHALLLMLVAVLAVRYWGVRWLWSRLLRREPSPASVAQ</sequence>
<dbReference type="InterPro" id="IPR005495">
    <property type="entry name" value="LptG/LptF_permease"/>
</dbReference>
<dbReference type="Pfam" id="PF03739">
    <property type="entry name" value="LptF_LptG"/>
    <property type="match status" value="1"/>
</dbReference>
<keyword evidence="3" id="KW-0813">Transport</keyword>
<keyword evidence="5" id="KW-0997">Cell inner membrane</keyword>
<evidence type="ECO:0000256" key="6">
    <source>
        <dbReference type="ARBA" id="ARBA00022692"/>
    </source>
</evidence>
<evidence type="ECO:0000256" key="1">
    <source>
        <dbReference type="ARBA" id="ARBA00004429"/>
    </source>
</evidence>
<comment type="subcellular location">
    <subcellularLocation>
        <location evidence="1">Cell inner membrane</location>
        <topology evidence="1">Multi-pass membrane protein</topology>
    </subcellularLocation>
</comment>
<feature type="transmembrane region" description="Helical" evidence="9">
    <location>
        <begin position="12"/>
        <end position="32"/>
    </location>
</feature>
<reference evidence="10" key="1">
    <citation type="submission" date="2018-06" db="EMBL/GenBank/DDBJ databases">
        <authorList>
            <person name="Zhirakovskaya E."/>
        </authorList>
    </citation>
    <scope>NUCLEOTIDE SEQUENCE</scope>
</reference>
<evidence type="ECO:0000256" key="4">
    <source>
        <dbReference type="ARBA" id="ARBA00022475"/>
    </source>
</evidence>
<evidence type="ECO:0000256" key="9">
    <source>
        <dbReference type="SAM" id="Phobius"/>
    </source>
</evidence>
<gene>
    <name evidence="10" type="ORF">MNBD_GAMMA19-1197</name>
</gene>
<keyword evidence="8 9" id="KW-0472">Membrane</keyword>
<keyword evidence="7 9" id="KW-1133">Transmembrane helix</keyword>
<dbReference type="NCBIfam" id="TIGR04407">
    <property type="entry name" value="LptF_YjgP"/>
    <property type="match status" value="1"/>
</dbReference>
<dbReference type="GO" id="GO:0015920">
    <property type="term" value="P:lipopolysaccharide transport"/>
    <property type="evidence" value="ECO:0007669"/>
    <property type="project" value="TreeGrafter"/>
</dbReference>
<evidence type="ECO:0000256" key="7">
    <source>
        <dbReference type="ARBA" id="ARBA00022989"/>
    </source>
</evidence>
<dbReference type="EMBL" id="UOFV01000475">
    <property type="protein sequence ID" value="VAX04508.1"/>
    <property type="molecule type" value="Genomic_DNA"/>
</dbReference>
<proteinExistence type="predicted"/>
<dbReference type="GO" id="GO:0043190">
    <property type="term" value="C:ATP-binding cassette (ABC) transporter complex"/>
    <property type="evidence" value="ECO:0007669"/>
    <property type="project" value="InterPro"/>
</dbReference>
<keyword evidence="6 9" id="KW-0812">Transmembrane</keyword>